<feature type="transmembrane region" description="Helical" evidence="7">
    <location>
        <begin position="37"/>
        <end position="59"/>
    </location>
</feature>
<evidence type="ECO:0000256" key="4">
    <source>
        <dbReference type="ARBA" id="ARBA00022989"/>
    </source>
</evidence>
<dbReference type="PANTHER" id="PTHR33885">
    <property type="entry name" value="PHAGE SHOCK PROTEIN C"/>
    <property type="match status" value="1"/>
</dbReference>
<accession>A0A9D1D2E8</accession>
<comment type="subcellular location">
    <subcellularLocation>
        <location evidence="1">Cell membrane</location>
        <topology evidence="1">Single-pass membrane protein</topology>
    </subcellularLocation>
</comment>
<evidence type="ECO:0000313" key="10">
    <source>
        <dbReference type="Proteomes" id="UP000824261"/>
    </source>
</evidence>
<evidence type="ECO:0000256" key="7">
    <source>
        <dbReference type="SAM" id="Phobius"/>
    </source>
</evidence>
<feature type="domain" description="Phage shock protein PspC N-terminal" evidence="8">
    <location>
        <begin position="5"/>
        <end position="62"/>
    </location>
</feature>
<sequence>MAPDKTLSRSRDAVLGGVCAGLADRFAVDAVIVRTLAVVLAIASSGLIVLVYLALWAILPKASLEESVVDVSPEYVHSEAHGGQVDAGVACGQSAPFAASSVRQPGAGHVPPVPPTAQAASSSSGTPPASARTAARPVHDASVRFMLAIGVVLLFCGAAAAFSGFVREVGWRQFWPLLLVIAGIVTMVIPVREDGHRCWNISGGVMLFAAGMFLLPFALGLVAWGSIPSIVGNLWPLLFVVAGFFLMAYSIGASGLSLGGAAAFAVLCLLGLAWFSFPGELPQMTLQFFGSSHVVANPWM</sequence>
<dbReference type="AlphaFoldDB" id="A0A9D1D2E8"/>
<dbReference type="Proteomes" id="UP000824261">
    <property type="component" value="Unassembled WGS sequence"/>
</dbReference>
<keyword evidence="2" id="KW-1003">Cell membrane</keyword>
<evidence type="ECO:0000313" key="9">
    <source>
        <dbReference type="EMBL" id="HIR00695.1"/>
    </source>
</evidence>
<keyword evidence="5 7" id="KW-0472">Membrane</keyword>
<keyword evidence="4 7" id="KW-1133">Transmembrane helix</keyword>
<evidence type="ECO:0000256" key="3">
    <source>
        <dbReference type="ARBA" id="ARBA00022692"/>
    </source>
</evidence>
<protein>
    <submittedName>
        <fullName evidence="9">PspC domain-containing protein</fullName>
    </submittedName>
</protein>
<dbReference type="EMBL" id="DVGB01000003">
    <property type="protein sequence ID" value="HIR00695.1"/>
    <property type="molecule type" value="Genomic_DNA"/>
</dbReference>
<feature type="transmembrane region" description="Helical" evidence="7">
    <location>
        <begin position="145"/>
        <end position="167"/>
    </location>
</feature>
<organism evidence="9 10">
    <name type="scientific">Candidatus Aveggerthella stercoripullorum</name>
    <dbReference type="NCBI Taxonomy" id="2840688"/>
    <lineage>
        <taxon>Bacteria</taxon>
        <taxon>Bacillati</taxon>
        <taxon>Actinomycetota</taxon>
        <taxon>Coriobacteriia</taxon>
        <taxon>Eggerthellales</taxon>
        <taxon>Eggerthellaceae</taxon>
        <taxon>Eggerthellaceae incertae sedis</taxon>
        <taxon>Candidatus Aveggerthella</taxon>
    </lineage>
</organism>
<feature type="transmembrane region" description="Helical" evidence="7">
    <location>
        <begin position="256"/>
        <end position="277"/>
    </location>
</feature>
<proteinExistence type="predicted"/>
<reference evidence="9" key="1">
    <citation type="submission" date="2020-10" db="EMBL/GenBank/DDBJ databases">
        <authorList>
            <person name="Gilroy R."/>
        </authorList>
    </citation>
    <scope>NUCLEOTIDE SEQUENCE</scope>
    <source>
        <strain evidence="9">ChiGjej1B1-2707</strain>
    </source>
</reference>
<dbReference type="InterPro" id="IPR052027">
    <property type="entry name" value="PspC"/>
</dbReference>
<feature type="transmembrane region" description="Helical" evidence="7">
    <location>
        <begin position="230"/>
        <end position="249"/>
    </location>
</feature>
<feature type="transmembrane region" description="Helical" evidence="7">
    <location>
        <begin position="203"/>
        <end position="224"/>
    </location>
</feature>
<feature type="transmembrane region" description="Helical" evidence="7">
    <location>
        <begin position="173"/>
        <end position="191"/>
    </location>
</feature>
<evidence type="ECO:0000256" key="2">
    <source>
        <dbReference type="ARBA" id="ARBA00022475"/>
    </source>
</evidence>
<keyword evidence="3 7" id="KW-0812">Transmembrane</keyword>
<reference evidence="9" key="2">
    <citation type="journal article" date="2021" name="PeerJ">
        <title>Extensive microbial diversity within the chicken gut microbiome revealed by metagenomics and culture.</title>
        <authorList>
            <person name="Gilroy R."/>
            <person name="Ravi A."/>
            <person name="Getino M."/>
            <person name="Pursley I."/>
            <person name="Horton D.L."/>
            <person name="Alikhan N.F."/>
            <person name="Baker D."/>
            <person name="Gharbi K."/>
            <person name="Hall N."/>
            <person name="Watson M."/>
            <person name="Adriaenssens E.M."/>
            <person name="Foster-Nyarko E."/>
            <person name="Jarju S."/>
            <person name="Secka A."/>
            <person name="Antonio M."/>
            <person name="Oren A."/>
            <person name="Chaudhuri R.R."/>
            <person name="La Ragione R."/>
            <person name="Hildebrand F."/>
            <person name="Pallen M.J."/>
        </authorList>
    </citation>
    <scope>NUCLEOTIDE SEQUENCE</scope>
    <source>
        <strain evidence="9">ChiGjej1B1-2707</strain>
    </source>
</reference>
<dbReference type="GO" id="GO:0005886">
    <property type="term" value="C:plasma membrane"/>
    <property type="evidence" value="ECO:0007669"/>
    <property type="project" value="UniProtKB-SubCell"/>
</dbReference>
<name>A0A9D1D2E8_9ACTN</name>
<evidence type="ECO:0000256" key="6">
    <source>
        <dbReference type="SAM" id="MobiDB-lite"/>
    </source>
</evidence>
<evidence type="ECO:0000259" key="8">
    <source>
        <dbReference type="Pfam" id="PF04024"/>
    </source>
</evidence>
<gene>
    <name evidence="9" type="ORF">IAA69_00230</name>
</gene>
<evidence type="ECO:0000256" key="1">
    <source>
        <dbReference type="ARBA" id="ARBA00004162"/>
    </source>
</evidence>
<feature type="region of interest" description="Disordered" evidence="6">
    <location>
        <begin position="102"/>
        <end position="133"/>
    </location>
</feature>
<feature type="compositionally biased region" description="Low complexity" evidence="6">
    <location>
        <begin position="116"/>
        <end position="133"/>
    </location>
</feature>
<dbReference type="InterPro" id="IPR007168">
    <property type="entry name" value="Phageshock_PspC_N"/>
</dbReference>
<dbReference type="PANTHER" id="PTHR33885:SF3">
    <property type="entry name" value="PHAGE SHOCK PROTEIN C"/>
    <property type="match status" value="1"/>
</dbReference>
<comment type="caution">
    <text evidence="9">The sequence shown here is derived from an EMBL/GenBank/DDBJ whole genome shotgun (WGS) entry which is preliminary data.</text>
</comment>
<evidence type="ECO:0000256" key="5">
    <source>
        <dbReference type="ARBA" id="ARBA00023136"/>
    </source>
</evidence>
<dbReference type="Pfam" id="PF04024">
    <property type="entry name" value="PspC"/>
    <property type="match status" value="1"/>
</dbReference>